<evidence type="ECO:0000313" key="3">
    <source>
        <dbReference type="Proteomes" id="UP000027345"/>
    </source>
</evidence>
<feature type="transmembrane region" description="Helical" evidence="1">
    <location>
        <begin position="338"/>
        <end position="360"/>
    </location>
</feature>
<keyword evidence="1" id="KW-0812">Transmembrane</keyword>
<keyword evidence="1" id="KW-1133">Transmembrane helix</keyword>
<feature type="transmembrane region" description="Helical" evidence="1">
    <location>
        <begin position="21"/>
        <end position="40"/>
    </location>
</feature>
<feature type="transmembrane region" description="Helical" evidence="1">
    <location>
        <begin position="100"/>
        <end position="127"/>
    </location>
</feature>
<accession>A0A066TN45</accession>
<dbReference type="OrthoDB" id="919086at2"/>
<gene>
    <name evidence="2" type="ORF">DV20_39165</name>
</gene>
<dbReference type="eggNOG" id="ENOG502Z7R2">
    <property type="taxonomic scope" value="Bacteria"/>
</dbReference>
<keyword evidence="1" id="KW-0472">Membrane</keyword>
<feature type="transmembrane region" description="Helical" evidence="1">
    <location>
        <begin position="147"/>
        <end position="167"/>
    </location>
</feature>
<evidence type="ECO:0000313" key="2">
    <source>
        <dbReference type="EMBL" id="KDN16546.1"/>
    </source>
</evidence>
<comment type="caution">
    <text evidence="2">The sequence shown here is derived from an EMBL/GenBank/DDBJ whole genome shotgun (WGS) entry which is preliminary data.</text>
</comment>
<reference evidence="2 3" key="1">
    <citation type="submission" date="2014-05" db="EMBL/GenBank/DDBJ databases">
        <title>Draft genome sequence of Amycolatopsis rifamycinica DSM 46095.</title>
        <authorList>
            <person name="Lal R."/>
            <person name="Saxena A."/>
            <person name="Kumari R."/>
            <person name="Mukherjee U."/>
            <person name="Singh P."/>
            <person name="Sangwan N."/>
            <person name="Mahato N.K."/>
        </authorList>
    </citation>
    <scope>NUCLEOTIDE SEQUENCE [LARGE SCALE GENOMIC DNA]</scope>
    <source>
        <strain evidence="2 3">DSM 46095</strain>
    </source>
</reference>
<sequence length="380" mass="39479">MDLTASGVRTTSVAKQARTGSLPANVVLGGSLLSLVGLTWDIQWHDDVGPDTFFTLPHLFLYAGSAVVGLASLAVVLLTTAARRAGRPVDPRIGGRVVNVFGRTFAAPLGYLVSGVGAATFLLYGLWDQWWHGLYGFDAVIDSPPHIGLLLSVTVSLIGTTAVFAAAREHRWGRLGTLASLTVLLTFAPVLALGLKQVPDDYADAIAIGTSMMAVLLVAVGAGFFRRPGGAVGTAALVAALQAVFWWFSPWAAQAYADMVGLPLRDAVSGVPAMPSLTPMALLPVAALMELVYLAGRRRGWRAGRVSVVAGGIAGLLLGLSLPLQGVLLYTGAHVPPAWYLTTTALLSAALGLLGGFAGWRFGGMLCLLAPAKKGETADA</sequence>
<dbReference type="STRING" id="287986.DV20_39165"/>
<dbReference type="RefSeq" id="WP_043788435.1">
    <property type="nucleotide sequence ID" value="NZ_JMQI01000079.1"/>
</dbReference>
<proteinExistence type="predicted"/>
<keyword evidence="3" id="KW-1185">Reference proteome</keyword>
<feature type="transmembrane region" description="Helical" evidence="1">
    <location>
        <begin position="232"/>
        <end position="253"/>
    </location>
</feature>
<dbReference type="EMBL" id="JMQI01000079">
    <property type="protein sequence ID" value="KDN16546.1"/>
    <property type="molecule type" value="Genomic_DNA"/>
</dbReference>
<feature type="transmembrane region" description="Helical" evidence="1">
    <location>
        <begin position="205"/>
        <end position="225"/>
    </location>
</feature>
<dbReference type="AlphaFoldDB" id="A0A066TN45"/>
<name>A0A066TN45_9PSEU</name>
<feature type="transmembrane region" description="Helical" evidence="1">
    <location>
        <begin position="60"/>
        <end position="79"/>
    </location>
</feature>
<evidence type="ECO:0000256" key="1">
    <source>
        <dbReference type="SAM" id="Phobius"/>
    </source>
</evidence>
<feature type="transmembrane region" description="Helical" evidence="1">
    <location>
        <begin position="174"/>
        <end position="193"/>
    </location>
</feature>
<organism evidence="2 3">
    <name type="scientific">Amycolatopsis rifamycinica</name>
    <dbReference type="NCBI Taxonomy" id="287986"/>
    <lineage>
        <taxon>Bacteria</taxon>
        <taxon>Bacillati</taxon>
        <taxon>Actinomycetota</taxon>
        <taxon>Actinomycetes</taxon>
        <taxon>Pseudonocardiales</taxon>
        <taxon>Pseudonocardiaceae</taxon>
        <taxon>Amycolatopsis</taxon>
    </lineage>
</organism>
<feature type="transmembrane region" description="Helical" evidence="1">
    <location>
        <begin position="273"/>
        <end position="296"/>
    </location>
</feature>
<dbReference type="Proteomes" id="UP000027345">
    <property type="component" value="Unassembled WGS sequence"/>
</dbReference>
<protein>
    <submittedName>
        <fullName evidence="2">Uncharacterized protein</fullName>
    </submittedName>
</protein>
<feature type="transmembrane region" description="Helical" evidence="1">
    <location>
        <begin position="308"/>
        <end position="332"/>
    </location>
</feature>